<evidence type="ECO:0000256" key="9">
    <source>
        <dbReference type="ARBA" id="ARBA00022777"/>
    </source>
</evidence>
<protein>
    <recommendedName>
        <fullName evidence="3">histidine kinase</fullName>
        <ecNumber evidence="3">2.7.13.3</ecNumber>
    </recommendedName>
</protein>
<dbReference type="Pfam" id="PF02518">
    <property type="entry name" value="HATPase_c"/>
    <property type="match status" value="1"/>
</dbReference>
<evidence type="ECO:0000256" key="2">
    <source>
        <dbReference type="ARBA" id="ARBA00004651"/>
    </source>
</evidence>
<dbReference type="InterPro" id="IPR050351">
    <property type="entry name" value="BphY/WalK/GraS-like"/>
</dbReference>
<name>A0ABR5AX18_BACBA</name>
<proteinExistence type="predicted"/>
<keyword evidence="10" id="KW-0067">ATP-binding</keyword>
<dbReference type="PROSITE" id="PS50109">
    <property type="entry name" value="HIS_KIN"/>
    <property type="match status" value="1"/>
</dbReference>
<keyword evidence="4" id="KW-1003">Cell membrane</keyword>
<accession>A0ABR5AX18</accession>
<evidence type="ECO:0000256" key="6">
    <source>
        <dbReference type="ARBA" id="ARBA00022679"/>
    </source>
</evidence>
<evidence type="ECO:0000256" key="12">
    <source>
        <dbReference type="ARBA" id="ARBA00023012"/>
    </source>
</evidence>
<evidence type="ECO:0000256" key="13">
    <source>
        <dbReference type="ARBA" id="ARBA00023136"/>
    </source>
</evidence>
<keyword evidence="12" id="KW-0902">Two-component regulatory system</keyword>
<dbReference type="InterPro" id="IPR036097">
    <property type="entry name" value="HisK_dim/P_sf"/>
</dbReference>
<organism evidence="16 17">
    <name type="scientific">Bacillus badius</name>
    <dbReference type="NCBI Taxonomy" id="1455"/>
    <lineage>
        <taxon>Bacteria</taxon>
        <taxon>Bacillati</taxon>
        <taxon>Bacillota</taxon>
        <taxon>Bacilli</taxon>
        <taxon>Bacillales</taxon>
        <taxon>Bacillaceae</taxon>
        <taxon>Pseudobacillus</taxon>
    </lineage>
</organism>
<comment type="catalytic activity">
    <reaction evidence="1">
        <text>ATP + protein L-histidine = ADP + protein N-phospho-L-histidine.</text>
        <dbReference type="EC" id="2.7.13.3"/>
    </reaction>
</comment>
<evidence type="ECO:0000256" key="11">
    <source>
        <dbReference type="ARBA" id="ARBA00022989"/>
    </source>
</evidence>
<dbReference type="PRINTS" id="PR00344">
    <property type="entry name" value="BCTRLSENSOR"/>
</dbReference>
<evidence type="ECO:0000313" key="16">
    <source>
        <dbReference type="EMBL" id="KIL79209.1"/>
    </source>
</evidence>
<keyword evidence="5" id="KW-0597">Phosphoprotein</keyword>
<feature type="transmembrane region" description="Helical" evidence="14">
    <location>
        <begin position="37"/>
        <end position="55"/>
    </location>
</feature>
<dbReference type="PANTHER" id="PTHR45453">
    <property type="entry name" value="PHOSPHATE REGULON SENSOR PROTEIN PHOR"/>
    <property type="match status" value="1"/>
</dbReference>
<comment type="subcellular location">
    <subcellularLocation>
        <location evidence="2">Cell membrane</location>
        <topology evidence="2">Multi-pass membrane protein</topology>
    </subcellularLocation>
</comment>
<keyword evidence="9 16" id="KW-0418">Kinase</keyword>
<evidence type="ECO:0000259" key="15">
    <source>
        <dbReference type="PROSITE" id="PS50109"/>
    </source>
</evidence>
<dbReference type="EMBL" id="JXLP01000003">
    <property type="protein sequence ID" value="KIL79209.1"/>
    <property type="molecule type" value="Genomic_DNA"/>
</dbReference>
<dbReference type="SMART" id="SM00387">
    <property type="entry name" value="HATPase_c"/>
    <property type="match status" value="1"/>
</dbReference>
<evidence type="ECO:0000256" key="3">
    <source>
        <dbReference type="ARBA" id="ARBA00012438"/>
    </source>
</evidence>
<dbReference type="SUPFAM" id="SSF55874">
    <property type="entry name" value="ATPase domain of HSP90 chaperone/DNA topoisomerase II/histidine kinase"/>
    <property type="match status" value="1"/>
</dbReference>
<dbReference type="RefSeq" id="WP_041094898.1">
    <property type="nucleotide sequence ID" value="NZ_JARTHD010000001.1"/>
</dbReference>
<dbReference type="InterPro" id="IPR003594">
    <property type="entry name" value="HATPase_dom"/>
</dbReference>
<dbReference type="SUPFAM" id="SSF47384">
    <property type="entry name" value="Homodimeric domain of signal transducing histidine kinase"/>
    <property type="match status" value="1"/>
</dbReference>
<evidence type="ECO:0000256" key="10">
    <source>
        <dbReference type="ARBA" id="ARBA00022840"/>
    </source>
</evidence>
<dbReference type="Gene3D" id="3.30.565.10">
    <property type="entry name" value="Histidine kinase-like ATPase, C-terminal domain"/>
    <property type="match status" value="1"/>
</dbReference>
<evidence type="ECO:0000256" key="14">
    <source>
        <dbReference type="SAM" id="Phobius"/>
    </source>
</evidence>
<dbReference type="InterPro" id="IPR003661">
    <property type="entry name" value="HisK_dim/P_dom"/>
</dbReference>
<sequence length="338" mass="39491">MKISAYLKERSVFLFVNVLLFLAVSVFLWMIHVPAWLIILLFLCWFTPLFTSYALEFWQRKNYYDPLVKNAQLLDQQYLLTEMVEPPDFLEGQLMYEILQSTNKQMHEHVNQHKRMQTEYREYVETWVHEIKTPIAAAKLIIDNQQNTAAKGLYEELDKIEGLVEQALYYARSSSADKDYLVKEFKLRSCVTNVLKKNAKAFIYNKIQLELAEFEDVVYSDEKWVEFILNQLIINSIKYSQADKKHIRIFVSRHEHNLVLHIADNGIGIDEKDIRRVFDKGFTGENGRAFQASTGIGLYLCKQLADKLHLGIDIQSVKHAGTEVTIIFPRSKVTLLEQ</sequence>
<evidence type="ECO:0000256" key="8">
    <source>
        <dbReference type="ARBA" id="ARBA00022741"/>
    </source>
</evidence>
<keyword evidence="11 14" id="KW-1133">Transmembrane helix</keyword>
<dbReference type="InterPro" id="IPR036890">
    <property type="entry name" value="HATPase_C_sf"/>
</dbReference>
<evidence type="ECO:0000256" key="1">
    <source>
        <dbReference type="ARBA" id="ARBA00000085"/>
    </source>
</evidence>
<evidence type="ECO:0000256" key="7">
    <source>
        <dbReference type="ARBA" id="ARBA00022692"/>
    </source>
</evidence>
<keyword evidence="6" id="KW-0808">Transferase</keyword>
<gene>
    <name evidence="16" type="ORF">SD77_3075</name>
</gene>
<keyword evidence="17" id="KW-1185">Reference proteome</keyword>
<evidence type="ECO:0000313" key="17">
    <source>
        <dbReference type="Proteomes" id="UP000031982"/>
    </source>
</evidence>
<feature type="transmembrane region" description="Helical" evidence="14">
    <location>
        <begin position="12"/>
        <end position="31"/>
    </location>
</feature>
<feature type="domain" description="Histidine kinase" evidence="15">
    <location>
        <begin position="126"/>
        <end position="332"/>
    </location>
</feature>
<comment type="caution">
    <text evidence="16">The sequence shown here is derived from an EMBL/GenBank/DDBJ whole genome shotgun (WGS) entry which is preliminary data.</text>
</comment>
<dbReference type="InterPro" id="IPR004358">
    <property type="entry name" value="Sig_transdc_His_kin-like_C"/>
</dbReference>
<evidence type="ECO:0000256" key="4">
    <source>
        <dbReference type="ARBA" id="ARBA00022475"/>
    </source>
</evidence>
<dbReference type="Proteomes" id="UP000031982">
    <property type="component" value="Unassembled WGS sequence"/>
</dbReference>
<dbReference type="GO" id="GO:0016301">
    <property type="term" value="F:kinase activity"/>
    <property type="evidence" value="ECO:0007669"/>
    <property type="project" value="UniProtKB-KW"/>
</dbReference>
<dbReference type="EC" id="2.7.13.3" evidence="3"/>
<keyword evidence="8" id="KW-0547">Nucleotide-binding</keyword>
<dbReference type="CDD" id="cd00082">
    <property type="entry name" value="HisKA"/>
    <property type="match status" value="1"/>
</dbReference>
<reference evidence="16 17" key="1">
    <citation type="submission" date="2015-01" db="EMBL/GenBank/DDBJ databases">
        <title>Genome Assembly of Bacillus badius MTCC 1458.</title>
        <authorList>
            <person name="Verma A."/>
            <person name="Khatri I."/>
            <person name="Mual P."/>
            <person name="Subramanian S."/>
            <person name="Krishnamurthi S."/>
        </authorList>
    </citation>
    <scope>NUCLEOTIDE SEQUENCE [LARGE SCALE GENOMIC DNA]</scope>
    <source>
        <strain evidence="16 17">MTCC 1458</strain>
    </source>
</reference>
<dbReference type="PANTHER" id="PTHR45453:SF2">
    <property type="entry name" value="HISTIDINE KINASE"/>
    <property type="match status" value="1"/>
</dbReference>
<keyword evidence="13 14" id="KW-0472">Membrane</keyword>
<evidence type="ECO:0000256" key="5">
    <source>
        <dbReference type="ARBA" id="ARBA00022553"/>
    </source>
</evidence>
<dbReference type="InterPro" id="IPR005467">
    <property type="entry name" value="His_kinase_dom"/>
</dbReference>
<keyword evidence="7 14" id="KW-0812">Transmembrane</keyword>